<keyword evidence="3" id="KW-1185">Reference proteome</keyword>
<evidence type="ECO:0000313" key="2">
    <source>
        <dbReference type="EMBL" id="KZM23598.1"/>
    </source>
</evidence>
<comment type="caution">
    <text evidence="2">The sequence shown here is derived from an EMBL/GenBank/DDBJ whole genome shotgun (WGS) entry which is preliminary data.</text>
</comment>
<proteinExistence type="predicted"/>
<accession>A0A163EAB1</accession>
<dbReference type="Proteomes" id="UP000076837">
    <property type="component" value="Unassembled WGS sequence"/>
</dbReference>
<sequence>MAMHISRLAADENSLEQSNWLPTKTSQLRQHIEALNAAASTSKNTNHDEPTEDVQVSTQALERDTDTRS</sequence>
<evidence type="ECO:0000313" key="3">
    <source>
        <dbReference type="Proteomes" id="UP000076837"/>
    </source>
</evidence>
<dbReference type="AlphaFoldDB" id="A0A163EAB1"/>
<protein>
    <submittedName>
        <fullName evidence="2">Uncharacterized protein</fullName>
    </submittedName>
</protein>
<name>A0A163EAB1_DIDRA</name>
<evidence type="ECO:0000256" key="1">
    <source>
        <dbReference type="SAM" id="MobiDB-lite"/>
    </source>
</evidence>
<gene>
    <name evidence="2" type="ORF">ST47_g5270</name>
</gene>
<feature type="region of interest" description="Disordered" evidence="1">
    <location>
        <begin position="1"/>
        <end position="22"/>
    </location>
</feature>
<reference evidence="2 3" key="1">
    <citation type="journal article" date="2016" name="Sci. Rep.">
        <title>Draft genome sequencing and secretome analysis of fungal phytopathogen Ascochyta rabiei provides insight into the necrotrophic effector repertoire.</title>
        <authorList>
            <person name="Verma S."/>
            <person name="Gazara R.K."/>
            <person name="Nizam S."/>
            <person name="Parween S."/>
            <person name="Chattopadhyay D."/>
            <person name="Verma P.K."/>
        </authorList>
    </citation>
    <scope>NUCLEOTIDE SEQUENCE [LARGE SCALE GENOMIC DNA]</scope>
    <source>
        <strain evidence="2 3">ArDII</strain>
    </source>
</reference>
<organism evidence="2 3">
    <name type="scientific">Didymella rabiei</name>
    <name type="common">Chickpea ascochyta blight fungus</name>
    <name type="synonym">Mycosphaerella rabiei</name>
    <dbReference type="NCBI Taxonomy" id="5454"/>
    <lineage>
        <taxon>Eukaryota</taxon>
        <taxon>Fungi</taxon>
        <taxon>Dikarya</taxon>
        <taxon>Ascomycota</taxon>
        <taxon>Pezizomycotina</taxon>
        <taxon>Dothideomycetes</taxon>
        <taxon>Pleosporomycetidae</taxon>
        <taxon>Pleosporales</taxon>
        <taxon>Pleosporineae</taxon>
        <taxon>Didymellaceae</taxon>
        <taxon>Ascochyta</taxon>
    </lineage>
</organism>
<feature type="region of interest" description="Disordered" evidence="1">
    <location>
        <begin position="37"/>
        <end position="69"/>
    </location>
</feature>
<dbReference type="EMBL" id="JYNV01000192">
    <property type="protein sequence ID" value="KZM23598.1"/>
    <property type="molecule type" value="Genomic_DNA"/>
</dbReference>